<evidence type="ECO:0000313" key="1">
    <source>
        <dbReference type="EMBL" id="QHT77652.1"/>
    </source>
</evidence>
<reference evidence="1" key="1">
    <citation type="journal article" date="2020" name="Nature">
        <title>Giant virus diversity and host interactions through global metagenomics.</title>
        <authorList>
            <person name="Schulz F."/>
            <person name="Roux S."/>
            <person name="Paez-Espino D."/>
            <person name="Jungbluth S."/>
            <person name="Walsh D.A."/>
            <person name="Denef V.J."/>
            <person name="McMahon K.D."/>
            <person name="Konstantinidis K.T."/>
            <person name="Eloe-Fadrosh E.A."/>
            <person name="Kyrpides N.C."/>
            <person name="Woyke T."/>
        </authorList>
    </citation>
    <scope>NUCLEOTIDE SEQUENCE</scope>
    <source>
        <strain evidence="1">GVMAG-M-3300023179-90</strain>
    </source>
</reference>
<dbReference type="EMBL" id="MN739920">
    <property type="protein sequence ID" value="QHT77652.1"/>
    <property type="molecule type" value="Genomic_DNA"/>
</dbReference>
<proteinExistence type="predicted"/>
<protein>
    <submittedName>
        <fullName evidence="1">Uncharacterized protein</fullName>
    </submittedName>
</protein>
<organism evidence="1">
    <name type="scientific">viral metagenome</name>
    <dbReference type="NCBI Taxonomy" id="1070528"/>
    <lineage>
        <taxon>unclassified sequences</taxon>
        <taxon>metagenomes</taxon>
        <taxon>organismal metagenomes</taxon>
    </lineage>
</organism>
<accession>A0A6C0HAL7</accession>
<name>A0A6C0HAL7_9ZZZZ</name>
<sequence length="275" mass="32838">MSQSEETIYDGSELIFTRYLYSKEDVMRSLFIALLNKETDEALFWAYEIYYSGFQEEMMEYVVRIFHEIYEKRNSSQFCEFILNQYAKWLDNRADDSIIGTIVWNLSKSHYDLNQFIENYFSITLNVMRTADPKKRKLRLIFKETDIDKYKTVVTNEPGKAWKVLPQACKYAVHPEIRSLFQITNIDFRKEYCENWLFYAARSPIWCDRIISCGGFVVDNEKVKVVDEDKTEEFYQLYNYEPDEQSPEIQEKSIGNCDIPQMSIEDFIAKYVNHV</sequence>
<dbReference type="AlphaFoldDB" id="A0A6C0HAL7"/>